<proteinExistence type="predicted"/>
<feature type="transmembrane region" description="Helical" evidence="1">
    <location>
        <begin position="342"/>
        <end position="359"/>
    </location>
</feature>
<evidence type="ECO:0000256" key="1">
    <source>
        <dbReference type="SAM" id="Phobius"/>
    </source>
</evidence>
<sequence>MSRSTVSVHSDGRVTVDLTLDLLATAGSREEYWLWSQQDDPLSDGSIERALSPLPNAIALTANGAGVSLRIEEVNLPEASREEFLDPLAWPRSEIRLTGTLPKSSDTTEPLTLQVSYLDSFIFEEPIANTLRAEANGRKQTRWLVTGQRSPAFLIAAESQQDQPPVVETSKTGSSEARAVFADLLLAGFRHIFPDGIDHLLFVAALFFGSASLAGLVGIVTLFTIAHSLSLGLTALGWISAPASIVEPLILLSIVWIAIANLAGGTGTHTRYPLVLVFGLIHGLGFAAALREIGLPADFLIAGLLAFNLGVEAAQLAFLFCLSAISLLFLRWFPETVPWKRGGSVLIIVLTSAIAGLRFF</sequence>
<feature type="transmembrane region" description="Helical" evidence="1">
    <location>
        <begin position="238"/>
        <end position="260"/>
    </location>
</feature>
<dbReference type="InterPro" id="IPR032809">
    <property type="entry name" value="Put_HupE_UreJ"/>
</dbReference>
<evidence type="ECO:0000313" key="3">
    <source>
        <dbReference type="Proteomes" id="UP001626549"/>
    </source>
</evidence>
<dbReference type="Pfam" id="PF13795">
    <property type="entry name" value="HupE_UreJ_2"/>
    <property type="match status" value="1"/>
</dbReference>
<dbReference type="Proteomes" id="UP001626549">
    <property type="component" value="Chromosome"/>
</dbReference>
<name>A0ABZ0IDC4_9GAMM</name>
<feature type="transmembrane region" description="Helical" evidence="1">
    <location>
        <begin position="200"/>
        <end position="226"/>
    </location>
</feature>
<feature type="transmembrane region" description="Helical" evidence="1">
    <location>
        <begin position="272"/>
        <end position="293"/>
    </location>
</feature>
<organism evidence="2 3">
    <name type="scientific">Congregibacter brevis</name>
    <dbReference type="NCBI Taxonomy" id="3081201"/>
    <lineage>
        <taxon>Bacteria</taxon>
        <taxon>Pseudomonadati</taxon>
        <taxon>Pseudomonadota</taxon>
        <taxon>Gammaproteobacteria</taxon>
        <taxon>Cellvibrionales</taxon>
        <taxon>Halieaceae</taxon>
        <taxon>Congregibacter</taxon>
    </lineage>
</organism>
<dbReference type="RefSeq" id="WP_407327806.1">
    <property type="nucleotide sequence ID" value="NZ_CP136865.1"/>
</dbReference>
<accession>A0ABZ0IDC4</accession>
<keyword evidence="1" id="KW-0812">Transmembrane</keyword>
<dbReference type="EMBL" id="CP136865">
    <property type="protein sequence ID" value="WOJ97120.1"/>
    <property type="molecule type" value="Genomic_DNA"/>
</dbReference>
<evidence type="ECO:0000313" key="2">
    <source>
        <dbReference type="EMBL" id="WOJ97120.1"/>
    </source>
</evidence>
<keyword evidence="1" id="KW-1133">Transmembrane helix</keyword>
<reference evidence="2 3" key="1">
    <citation type="submission" date="2023-10" db="EMBL/GenBank/DDBJ databases">
        <title>Two novel species belonging to the OM43/NOR5 clade.</title>
        <authorList>
            <person name="Park M."/>
        </authorList>
    </citation>
    <scope>NUCLEOTIDE SEQUENCE [LARGE SCALE GENOMIC DNA]</scope>
    <source>
        <strain evidence="2 3">IMCC45268</strain>
    </source>
</reference>
<protein>
    <submittedName>
        <fullName evidence="2">HupE/UreJ family protein</fullName>
    </submittedName>
</protein>
<feature type="transmembrane region" description="Helical" evidence="1">
    <location>
        <begin position="299"/>
        <end position="330"/>
    </location>
</feature>
<keyword evidence="3" id="KW-1185">Reference proteome</keyword>
<gene>
    <name evidence="2" type="ORF">R0137_00765</name>
</gene>
<keyword evidence="1" id="KW-0472">Membrane</keyword>